<keyword evidence="4 9" id="KW-0418">Kinase</keyword>
<evidence type="ECO:0000313" key="12">
    <source>
        <dbReference type="Proteomes" id="UP001299608"/>
    </source>
</evidence>
<reference evidence="9" key="3">
    <citation type="submission" date="2022-01" db="EMBL/GenBank/DDBJ databases">
        <title>Collection of gut derived symbiotic bacterial strains cultured from healthy donors.</title>
        <authorList>
            <person name="Lin H."/>
            <person name="Kohout C."/>
            <person name="Waligurski E."/>
            <person name="Pamer E.G."/>
        </authorList>
    </citation>
    <scope>NUCLEOTIDE SEQUENCE</scope>
    <source>
        <strain evidence="9">DFI.6.55</strain>
    </source>
</reference>
<keyword evidence="2" id="KW-0808">Transferase</keyword>
<comment type="caution">
    <text evidence="9">The sequence shown here is derived from an EMBL/GenBank/DDBJ whole genome shotgun (WGS) entry which is preliminary data.</text>
</comment>
<feature type="binding site" evidence="6">
    <location>
        <position position="45"/>
    </location>
    <ligand>
        <name>ATP</name>
        <dbReference type="ChEBI" id="CHEBI:30616"/>
    </ligand>
</feature>
<dbReference type="GO" id="GO:0004674">
    <property type="term" value="F:protein serine/threonine kinase activity"/>
    <property type="evidence" value="ECO:0007669"/>
    <property type="project" value="UniProtKB-KW"/>
</dbReference>
<evidence type="ECO:0000256" key="4">
    <source>
        <dbReference type="ARBA" id="ARBA00022777"/>
    </source>
</evidence>
<dbReference type="CDD" id="cd14014">
    <property type="entry name" value="STKc_PknB_like"/>
    <property type="match status" value="1"/>
</dbReference>
<feature type="region of interest" description="Disordered" evidence="7">
    <location>
        <begin position="502"/>
        <end position="523"/>
    </location>
</feature>
<reference evidence="10 11" key="1">
    <citation type="journal article" date="2020" name="Cell Host Microbe">
        <title>Functional and Genomic Variation between Human-Derived Isolates of Lachnospiraceae Reveals Inter- and Intra-Species Diversity.</title>
        <authorList>
            <person name="Sorbara M.T."/>
            <person name="Littmann E.R."/>
            <person name="Fontana E."/>
            <person name="Moody T.U."/>
            <person name="Kohout C.E."/>
            <person name="Gjonbalaj M."/>
            <person name="Eaton V."/>
            <person name="Seok R."/>
            <person name="Leiner I.M."/>
            <person name="Pamer E.G."/>
        </authorList>
    </citation>
    <scope>NUCLEOTIDE SEQUENCE [LARGE SCALE GENOMIC DNA]</scope>
    <source>
        <strain evidence="10 11">MSK.1.17</strain>
    </source>
</reference>
<dbReference type="EMBL" id="JAKNGE010000014">
    <property type="protein sequence ID" value="MCG4746302.1"/>
    <property type="molecule type" value="Genomic_DNA"/>
</dbReference>
<name>A0AAW5BR46_9FIRM</name>
<dbReference type="Gene3D" id="1.10.510.10">
    <property type="entry name" value="Transferase(Phosphotransferase) domain 1"/>
    <property type="match status" value="1"/>
</dbReference>
<accession>A0AAW5BR46</accession>
<feature type="domain" description="Protein kinase" evidence="8">
    <location>
        <begin position="16"/>
        <end position="340"/>
    </location>
</feature>
<reference evidence="10" key="2">
    <citation type="submission" date="2020-02" db="EMBL/GenBank/DDBJ databases">
        <authorList>
            <person name="Littmann E."/>
            <person name="Sorbara M."/>
        </authorList>
    </citation>
    <scope>NUCLEOTIDE SEQUENCE</scope>
    <source>
        <strain evidence="10">MSK.1.17</strain>
    </source>
</reference>
<sequence>MTKEGRKRNRILFGKYRLLHRLGSGRSGTVWLAVHLGLEEYRAIKCVSRKCADYETFRREALILKELQHPGIPQIYDLEEDSEYFYLIEEFLQGNSLYTLVKHQGALQEADAVRYGMQICGLVEYMHSAYKLPILYLDLQPNNLIICDGAVKLIDFDHAARFPDANQERLRYGTAGCAAPEQYASDHILDQRTDIYAIGAVLRFMLCGTLKQEAGISGSISGPLQRIIRKCMDPDMDKRYGSAKEAEAALRMLCVRETAGNQEGIPDSSLIIYLAGMRPGAGVTHLAFGLLHFLTKQGWSPLYEEHNHSRAVRELSAHESARPDEKGIYTIKGSRMKPWYGPAVRLDRPLGYRVILRDYGTDWNQLAKDAAEGRGVLIAVAAASPWESCFMDPMVSFIQTVWNRDKNRKTVVVFRHTQGGYWKWPLKDRRLHHSRQSLDWDRLLKQAMVFASPEYNNPFMQQKETETFFRSLWKVVSGGRPGKAGKSWTDAWEKIKEAFLNAGTAPQEDAGSQVLPEQGAGQG</sequence>
<dbReference type="PANTHER" id="PTHR43289:SF6">
    <property type="entry name" value="SERINE_THREONINE-PROTEIN KINASE NEKL-3"/>
    <property type="match status" value="1"/>
</dbReference>
<dbReference type="PROSITE" id="PS00107">
    <property type="entry name" value="PROTEIN_KINASE_ATP"/>
    <property type="match status" value="1"/>
</dbReference>
<dbReference type="EMBL" id="JAAITT010000075">
    <property type="protein sequence ID" value="NSJ52482.1"/>
    <property type="molecule type" value="Genomic_DNA"/>
</dbReference>
<evidence type="ECO:0000256" key="7">
    <source>
        <dbReference type="SAM" id="MobiDB-lite"/>
    </source>
</evidence>
<dbReference type="PANTHER" id="PTHR43289">
    <property type="entry name" value="MITOGEN-ACTIVATED PROTEIN KINASE KINASE KINASE 20-RELATED"/>
    <property type="match status" value="1"/>
</dbReference>
<keyword evidence="11" id="KW-1185">Reference proteome</keyword>
<evidence type="ECO:0000256" key="2">
    <source>
        <dbReference type="ARBA" id="ARBA00022679"/>
    </source>
</evidence>
<evidence type="ECO:0000313" key="11">
    <source>
        <dbReference type="Proteomes" id="UP000669239"/>
    </source>
</evidence>
<evidence type="ECO:0000256" key="3">
    <source>
        <dbReference type="ARBA" id="ARBA00022741"/>
    </source>
</evidence>
<dbReference type="RefSeq" id="WP_165643059.1">
    <property type="nucleotide sequence ID" value="NZ_JAAITT010000075.1"/>
</dbReference>
<keyword evidence="3 6" id="KW-0547">Nucleotide-binding</keyword>
<evidence type="ECO:0000256" key="1">
    <source>
        <dbReference type="ARBA" id="ARBA00012513"/>
    </source>
</evidence>
<keyword evidence="9" id="KW-0723">Serine/threonine-protein kinase</keyword>
<dbReference type="PROSITE" id="PS50011">
    <property type="entry name" value="PROTEIN_KINASE_DOM"/>
    <property type="match status" value="1"/>
</dbReference>
<evidence type="ECO:0000259" key="8">
    <source>
        <dbReference type="PROSITE" id="PS50011"/>
    </source>
</evidence>
<protein>
    <recommendedName>
        <fullName evidence="1">non-specific serine/threonine protein kinase</fullName>
        <ecNumber evidence="1">2.7.11.1</ecNumber>
    </recommendedName>
</protein>
<dbReference type="InterPro" id="IPR017441">
    <property type="entry name" value="Protein_kinase_ATP_BS"/>
</dbReference>
<evidence type="ECO:0000256" key="5">
    <source>
        <dbReference type="ARBA" id="ARBA00022840"/>
    </source>
</evidence>
<evidence type="ECO:0000313" key="10">
    <source>
        <dbReference type="EMBL" id="NSJ52482.1"/>
    </source>
</evidence>
<dbReference type="Proteomes" id="UP001299608">
    <property type="component" value="Unassembled WGS sequence"/>
</dbReference>
<organism evidence="9 12">
    <name type="scientific">Enterocloster aldenensis</name>
    <dbReference type="NCBI Taxonomy" id="358742"/>
    <lineage>
        <taxon>Bacteria</taxon>
        <taxon>Bacillati</taxon>
        <taxon>Bacillota</taxon>
        <taxon>Clostridia</taxon>
        <taxon>Lachnospirales</taxon>
        <taxon>Lachnospiraceae</taxon>
        <taxon>Enterocloster</taxon>
    </lineage>
</organism>
<dbReference type="Proteomes" id="UP000669239">
    <property type="component" value="Unassembled WGS sequence"/>
</dbReference>
<dbReference type="GO" id="GO:0005524">
    <property type="term" value="F:ATP binding"/>
    <property type="evidence" value="ECO:0007669"/>
    <property type="project" value="UniProtKB-UniRule"/>
</dbReference>
<dbReference type="Pfam" id="PF00069">
    <property type="entry name" value="Pkinase"/>
    <property type="match status" value="1"/>
</dbReference>
<evidence type="ECO:0000256" key="6">
    <source>
        <dbReference type="PROSITE-ProRule" id="PRU10141"/>
    </source>
</evidence>
<dbReference type="InterPro" id="IPR000719">
    <property type="entry name" value="Prot_kinase_dom"/>
</dbReference>
<gene>
    <name evidence="10" type="ORF">G5B36_27940</name>
    <name evidence="9" type="ORF">L0N08_12820</name>
</gene>
<evidence type="ECO:0000313" key="9">
    <source>
        <dbReference type="EMBL" id="MCG4746302.1"/>
    </source>
</evidence>
<keyword evidence="5 6" id="KW-0067">ATP-binding</keyword>
<proteinExistence type="predicted"/>
<dbReference type="SUPFAM" id="SSF56112">
    <property type="entry name" value="Protein kinase-like (PK-like)"/>
    <property type="match status" value="1"/>
</dbReference>
<dbReference type="InterPro" id="IPR011009">
    <property type="entry name" value="Kinase-like_dom_sf"/>
</dbReference>
<dbReference type="EC" id="2.7.11.1" evidence="1"/>
<dbReference type="AlphaFoldDB" id="A0AAW5BR46"/>